<dbReference type="Gene3D" id="1.20.1510.10">
    <property type="entry name" value="Cation efflux protein transmembrane domain"/>
    <property type="match status" value="1"/>
</dbReference>
<accession>A0ABS1TGP8</accession>
<evidence type="ECO:0000313" key="12">
    <source>
        <dbReference type="Proteomes" id="UP000632377"/>
    </source>
</evidence>
<comment type="similarity">
    <text evidence="2">Belongs to the cation diffusion facilitator (CDF) transporter (TC 2.A.4) family. SLC30A subfamily.</text>
</comment>
<dbReference type="InterPro" id="IPR027470">
    <property type="entry name" value="Cation_efflux_CTD"/>
</dbReference>
<comment type="subcellular location">
    <subcellularLocation>
        <location evidence="1">Membrane</location>
        <topology evidence="1">Multi-pass membrane protein</topology>
    </subcellularLocation>
</comment>
<evidence type="ECO:0000256" key="4">
    <source>
        <dbReference type="ARBA" id="ARBA00022692"/>
    </source>
</evidence>
<dbReference type="InterPro" id="IPR002524">
    <property type="entry name" value="Cation_efflux"/>
</dbReference>
<feature type="transmembrane region" description="Helical" evidence="8">
    <location>
        <begin position="117"/>
        <end position="140"/>
    </location>
</feature>
<evidence type="ECO:0000256" key="5">
    <source>
        <dbReference type="ARBA" id="ARBA00022989"/>
    </source>
</evidence>
<reference evidence="11 12" key="1">
    <citation type="submission" date="2021-01" db="EMBL/GenBank/DDBJ databases">
        <title>Genome public.</title>
        <authorList>
            <person name="Liu C."/>
            <person name="Sun Q."/>
        </authorList>
    </citation>
    <scope>NUCLEOTIDE SEQUENCE [LARGE SCALE GENOMIC DNA]</scope>
    <source>
        <strain evidence="11 12">YIM B02515</strain>
    </source>
</reference>
<dbReference type="InterPro" id="IPR050681">
    <property type="entry name" value="CDF/SLC30A"/>
</dbReference>
<protein>
    <submittedName>
        <fullName evidence="11">Cation transporter</fullName>
    </submittedName>
</protein>
<comment type="caution">
    <text evidence="11">The sequence shown here is derived from an EMBL/GenBank/DDBJ whole genome shotgun (WGS) entry which is preliminary data.</text>
</comment>
<feature type="transmembrane region" description="Helical" evidence="8">
    <location>
        <begin position="20"/>
        <end position="43"/>
    </location>
</feature>
<keyword evidence="5 8" id="KW-1133">Transmembrane helix</keyword>
<evidence type="ECO:0000256" key="1">
    <source>
        <dbReference type="ARBA" id="ARBA00004141"/>
    </source>
</evidence>
<proteinExistence type="inferred from homology"/>
<keyword evidence="4 8" id="KW-0812">Transmembrane</keyword>
<name>A0ABS1TGP8_9CLOT</name>
<feature type="transmembrane region" description="Helical" evidence="8">
    <location>
        <begin position="86"/>
        <end position="105"/>
    </location>
</feature>
<feature type="domain" description="Cation efflux protein transmembrane" evidence="9">
    <location>
        <begin position="20"/>
        <end position="210"/>
    </location>
</feature>
<evidence type="ECO:0000256" key="8">
    <source>
        <dbReference type="SAM" id="Phobius"/>
    </source>
</evidence>
<keyword evidence="7 8" id="KW-0472">Membrane</keyword>
<organism evidence="11 12">
    <name type="scientific">Clostridium rhizosphaerae</name>
    <dbReference type="NCBI Taxonomy" id="2803861"/>
    <lineage>
        <taxon>Bacteria</taxon>
        <taxon>Bacillati</taxon>
        <taxon>Bacillota</taxon>
        <taxon>Clostridia</taxon>
        <taxon>Eubacteriales</taxon>
        <taxon>Clostridiaceae</taxon>
        <taxon>Clostridium</taxon>
    </lineage>
</organism>
<dbReference type="EMBL" id="JAESWC010000024">
    <property type="protein sequence ID" value="MBL4938553.1"/>
    <property type="molecule type" value="Genomic_DNA"/>
</dbReference>
<keyword evidence="12" id="KW-1185">Reference proteome</keyword>
<dbReference type="NCBIfam" id="TIGR01297">
    <property type="entry name" value="CDF"/>
    <property type="match status" value="1"/>
</dbReference>
<dbReference type="Pfam" id="PF16916">
    <property type="entry name" value="ZT_dimer"/>
    <property type="match status" value="1"/>
</dbReference>
<evidence type="ECO:0000256" key="7">
    <source>
        <dbReference type="ARBA" id="ARBA00023136"/>
    </source>
</evidence>
<feature type="transmembrane region" description="Helical" evidence="8">
    <location>
        <begin position="180"/>
        <end position="202"/>
    </location>
</feature>
<dbReference type="PANTHER" id="PTHR11562">
    <property type="entry name" value="CATION EFFLUX PROTEIN/ ZINC TRANSPORTER"/>
    <property type="match status" value="1"/>
</dbReference>
<keyword evidence="3" id="KW-0813">Transport</keyword>
<gene>
    <name evidence="11" type="ORF">JK636_22880</name>
</gene>
<dbReference type="RefSeq" id="WP_202751316.1">
    <property type="nucleotide sequence ID" value="NZ_JAESWC010000024.1"/>
</dbReference>
<evidence type="ECO:0000256" key="6">
    <source>
        <dbReference type="ARBA" id="ARBA00023065"/>
    </source>
</evidence>
<dbReference type="Pfam" id="PF01545">
    <property type="entry name" value="Cation_efflux"/>
    <property type="match status" value="1"/>
</dbReference>
<dbReference type="InterPro" id="IPR036837">
    <property type="entry name" value="Cation_efflux_CTD_sf"/>
</dbReference>
<evidence type="ECO:0000259" key="10">
    <source>
        <dbReference type="Pfam" id="PF16916"/>
    </source>
</evidence>
<dbReference type="InterPro" id="IPR058533">
    <property type="entry name" value="Cation_efflux_TM"/>
</dbReference>
<evidence type="ECO:0000313" key="11">
    <source>
        <dbReference type="EMBL" id="MBL4938553.1"/>
    </source>
</evidence>
<evidence type="ECO:0000256" key="2">
    <source>
        <dbReference type="ARBA" id="ARBA00008873"/>
    </source>
</evidence>
<feature type="domain" description="Cation efflux protein cytoplasmic" evidence="10">
    <location>
        <begin position="214"/>
        <end position="287"/>
    </location>
</feature>
<dbReference type="Proteomes" id="UP000632377">
    <property type="component" value="Unassembled WGS sequence"/>
</dbReference>
<sequence length="295" mass="33188">MKELKNKHHDVSNMNISKLLFVVIFNFIITLAELIGGLLSGSLSLLSDALHNLSDTAAILLSYVSMRIASRPISKERTYGHNRANILSAFVNASVLIGISGYLFVEAFKKFINPSPIEGNTVVVVAIIGLLGNLFSVLLLRKGSKDNINMKSSYLHLLSDTFSSVAVIISGFLIKYTNMFWIDPILTVFINIIIIKSSYAVLKESIQILMEGTPEGIDIEEVIEELKEIQGIKAISHIHIWRLDENNINLEAQIQTDDMLISETQKIYKEINDHLHEHFDINHAIIQFVVDEYKH</sequence>
<feature type="transmembrane region" description="Helical" evidence="8">
    <location>
        <begin position="152"/>
        <end position="174"/>
    </location>
</feature>
<evidence type="ECO:0000256" key="3">
    <source>
        <dbReference type="ARBA" id="ARBA00022448"/>
    </source>
</evidence>
<dbReference type="InterPro" id="IPR027469">
    <property type="entry name" value="Cation_efflux_TMD_sf"/>
</dbReference>
<dbReference type="PANTHER" id="PTHR11562:SF17">
    <property type="entry name" value="RE54080P-RELATED"/>
    <property type="match status" value="1"/>
</dbReference>
<dbReference type="SUPFAM" id="SSF161111">
    <property type="entry name" value="Cation efflux protein transmembrane domain-like"/>
    <property type="match status" value="1"/>
</dbReference>
<keyword evidence="6" id="KW-0406">Ion transport</keyword>
<dbReference type="SUPFAM" id="SSF160240">
    <property type="entry name" value="Cation efflux protein cytoplasmic domain-like"/>
    <property type="match status" value="1"/>
</dbReference>
<evidence type="ECO:0000259" key="9">
    <source>
        <dbReference type="Pfam" id="PF01545"/>
    </source>
</evidence>